<evidence type="ECO:0000313" key="1">
    <source>
        <dbReference type="EMBL" id="KAF2147656.1"/>
    </source>
</evidence>
<dbReference type="Gene3D" id="1.20.120.450">
    <property type="entry name" value="dinb family like domain"/>
    <property type="match status" value="1"/>
</dbReference>
<dbReference type="OrthoDB" id="3724345at2759"/>
<evidence type="ECO:0008006" key="3">
    <source>
        <dbReference type="Google" id="ProtNLM"/>
    </source>
</evidence>
<dbReference type="PANTHER" id="PTHR36922:SF1">
    <property type="entry name" value="DUF1993 DOMAIN-CONTAINING PROTEIN"/>
    <property type="match status" value="1"/>
</dbReference>
<name>A0A9P4MH97_9PEZI</name>
<sequence length="172" mass="19599">MTSLYNQTVPVLIKYLHALSGLLEKAEKFAEEKGKTHDEILNFRLIEDMRGLPYQVQSCSNTAKFLAVRVGHMKNIVLEDDETTFAQLQSRVSRTIEILESLDPKCMDGMEEKEVLMETKMGNFGFTGQSYVSEYAIPNFYFHLCSAYCILRHLGVPLGAFDYLKGVFHKVS</sequence>
<keyword evidence="2" id="KW-1185">Reference proteome</keyword>
<proteinExistence type="predicted"/>
<dbReference type="PANTHER" id="PTHR36922">
    <property type="entry name" value="BLL2446 PROTEIN"/>
    <property type="match status" value="1"/>
</dbReference>
<dbReference type="InterPro" id="IPR018531">
    <property type="entry name" value="DUF1993"/>
</dbReference>
<dbReference type="InterPro" id="IPR034660">
    <property type="entry name" value="DinB/YfiT-like"/>
</dbReference>
<comment type="caution">
    <text evidence="1">The sequence shown here is derived from an EMBL/GenBank/DDBJ whole genome shotgun (WGS) entry which is preliminary data.</text>
</comment>
<organism evidence="1 2">
    <name type="scientific">Myriangium duriaei CBS 260.36</name>
    <dbReference type="NCBI Taxonomy" id="1168546"/>
    <lineage>
        <taxon>Eukaryota</taxon>
        <taxon>Fungi</taxon>
        <taxon>Dikarya</taxon>
        <taxon>Ascomycota</taxon>
        <taxon>Pezizomycotina</taxon>
        <taxon>Dothideomycetes</taxon>
        <taxon>Dothideomycetidae</taxon>
        <taxon>Myriangiales</taxon>
        <taxon>Myriangiaceae</taxon>
        <taxon>Myriangium</taxon>
    </lineage>
</organism>
<reference evidence="1" key="1">
    <citation type="journal article" date="2020" name="Stud. Mycol.">
        <title>101 Dothideomycetes genomes: a test case for predicting lifestyles and emergence of pathogens.</title>
        <authorList>
            <person name="Haridas S."/>
            <person name="Albert R."/>
            <person name="Binder M."/>
            <person name="Bloem J."/>
            <person name="Labutti K."/>
            <person name="Salamov A."/>
            <person name="Andreopoulos B."/>
            <person name="Baker S."/>
            <person name="Barry K."/>
            <person name="Bills G."/>
            <person name="Bluhm B."/>
            <person name="Cannon C."/>
            <person name="Castanera R."/>
            <person name="Culley D."/>
            <person name="Daum C."/>
            <person name="Ezra D."/>
            <person name="Gonzalez J."/>
            <person name="Henrissat B."/>
            <person name="Kuo A."/>
            <person name="Liang C."/>
            <person name="Lipzen A."/>
            <person name="Lutzoni F."/>
            <person name="Magnuson J."/>
            <person name="Mondo S."/>
            <person name="Nolan M."/>
            <person name="Ohm R."/>
            <person name="Pangilinan J."/>
            <person name="Park H.-J."/>
            <person name="Ramirez L."/>
            <person name="Alfaro M."/>
            <person name="Sun H."/>
            <person name="Tritt A."/>
            <person name="Yoshinaga Y."/>
            <person name="Zwiers L.-H."/>
            <person name="Turgeon B."/>
            <person name="Goodwin S."/>
            <person name="Spatafora J."/>
            <person name="Crous P."/>
            <person name="Grigoriev I."/>
        </authorList>
    </citation>
    <scope>NUCLEOTIDE SEQUENCE</scope>
    <source>
        <strain evidence="1">CBS 260.36</strain>
    </source>
</reference>
<dbReference type="Proteomes" id="UP000799439">
    <property type="component" value="Unassembled WGS sequence"/>
</dbReference>
<gene>
    <name evidence="1" type="ORF">K461DRAFT_298279</name>
</gene>
<dbReference type="Pfam" id="PF09351">
    <property type="entry name" value="DUF1993"/>
    <property type="match status" value="1"/>
</dbReference>
<dbReference type="AlphaFoldDB" id="A0A9P4MH97"/>
<dbReference type="EMBL" id="ML996095">
    <property type="protein sequence ID" value="KAF2147656.1"/>
    <property type="molecule type" value="Genomic_DNA"/>
</dbReference>
<evidence type="ECO:0000313" key="2">
    <source>
        <dbReference type="Proteomes" id="UP000799439"/>
    </source>
</evidence>
<dbReference type="SUPFAM" id="SSF109854">
    <property type="entry name" value="DinB/YfiT-like putative metalloenzymes"/>
    <property type="match status" value="1"/>
</dbReference>
<protein>
    <recommendedName>
        <fullName evidence="3">DUF1993 domain-containing protein</fullName>
    </recommendedName>
</protein>
<accession>A0A9P4MH97</accession>